<evidence type="ECO:0000259" key="3">
    <source>
        <dbReference type="SMART" id="SM00827"/>
    </source>
</evidence>
<dbReference type="Gene3D" id="3.30.70.3290">
    <property type="match status" value="1"/>
</dbReference>
<reference evidence="4" key="2">
    <citation type="submission" date="2020-09" db="EMBL/GenBank/DDBJ databases">
        <authorList>
            <person name="Sun Q."/>
            <person name="Zhou Y."/>
        </authorList>
    </citation>
    <scope>NUCLEOTIDE SEQUENCE</scope>
    <source>
        <strain evidence="4">CGMCC 4.7368</strain>
    </source>
</reference>
<dbReference type="Gene3D" id="3.40.366.10">
    <property type="entry name" value="Malonyl-Coenzyme A Acyl Carrier Protein, domain 2"/>
    <property type="match status" value="1"/>
</dbReference>
<dbReference type="PANTHER" id="PTHR43775:SF37">
    <property type="entry name" value="SI:DKEY-61P9.11"/>
    <property type="match status" value="1"/>
</dbReference>
<keyword evidence="2" id="KW-0597">Phosphoprotein</keyword>
<dbReference type="InterPro" id="IPR001227">
    <property type="entry name" value="Ac_transferase_dom_sf"/>
</dbReference>
<gene>
    <name evidence="4" type="ORF">GCM10012289_77100</name>
</gene>
<proteinExistence type="predicted"/>
<comment type="caution">
    <text evidence="4">The sequence shown here is derived from an EMBL/GenBank/DDBJ whole genome shotgun (WGS) entry which is preliminary data.</text>
</comment>
<protein>
    <recommendedName>
        <fullName evidence="3">Malonyl-CoA:ACP transacylase (MAT) domain-containing protein</fullName>
    </recommendedName>
</protein>
<dbReference type="GO" id="GO:0006633">
    <property type="term" value="P:fatty acid biosynthetic process"/>
    <property type="evidence" value="ECO:0007669"/>
    <property type="project" value="TreeGrafter"/>
</dbReference>
<reference evidence="4" key="1">
    <citation type="journal article" date="2014" name="Int. J. Syst. Evol. Microbiol.">
        <title>Complete genome sequence of Corynebacterium casei LMG S-19264T (=DSM 44701T), isolated from a smear-ripened cheese.</title>
        <authorList>
            <consortium name="US DOE Joint Genome Institute (JGI-PGF)"/>
            <person name="Walter F."/>
            <person name="Albersmeier A."/>
            <person name="Kalinowski J."/>
            <person name="Ruckert C."/>
        </authorList>
    </citation>
    <scope>NUCLEOTIDE SEQUENCE</scope>
    <source>
        <strain evidence="4">CGMCC 4.7368</strain>
    </source>
</reference>
<dbReference type="SMART" id="SM00827">
    <property type="entry name" value="PKS_AT"/>
    <property type="match status" value="1"/>
</dbReference>
<evidence type="ECO:0000313" key="5">
    <source>
        <dbReference type="Proteomes" id="UP000646523"/>
    </source>
</evidence>
<dbReference type="EMBL" id="BMNH01000054">
    <property type="protein sequence ID" value="GGO83505.1"/>
    <property type="molecule type" value="Genomic_DNA"/>
</dbReference>
<dbReference type="InterPro" id="IPR016035">
    <property type="entry name" value="Acyl_Trfase/lysoPLipase"/>
</dbReference>
<dbReference type="AlphaFoldDB" id="A0A918DV81"/>
<dbReference type="SUPFAM" id="SSF52151">
    <property type="entry name" value="FabD/lysophospholipase-like"/>
    <property type="match status" value="1"/>
</dbReference>
<keyword evidence="5" id="KW-1185">Reference proteome</keyword>
<organism evidence="4 5">
    <name type="scientific">Nonomuraea cavernae</name>
    <dbReference type="NCBI Taxonomy" id="2045107"/>
    <lineage>
        <taxon>Bacteria</taxon>
        <taxon>Bacillati</taxon>
        <taxon>Actinomycetota</taxon>
        <taxon>Actinomycetes</taxon>
        <taxon>Streptosporangiales</taxon>
        <taxon>Streptosporangiaceae</taxon>
        <taxon>Nonomuraea</taxon>
    </lineage>
</organism>
<dbReference type="InterPro" id="IPR014043">
    <property type="entry name" value="Acyl_transferase_dom"/>
</dbReference>
<dbReference type="InterPro" id="IPR050091">
    <property type="entry name" value="PKS_NRPS_Biosynth_Enz"/>
</dbReference>
<evidence type="ECO:0000313" key="4">
    <source>
        <dbReference type="EMBL" id="GGO83505.1"/>
    </source>
</evidence>
<name>A0A918DV81_9ACTN</name>
<sequence>MPEPSRPVVLLFPGQGAQHPGMAVELYGAEPEFTATMDEFFALMGEEGGRLRADWLGDHPRVPLDDASRAQPLLFAIGYALGRTLTARGLRPAALLGHSVGELAAACLAGVFTLADAARLMAARSQAMATVGPGGMIAAGVAADDLEPRIGARHRAAGVAVAAINAPRHTVVAGPEPWLTELTRELAADGVTTRRVPSRQPFHCPAVRGAAELFAVGFAGVPLAPPRVPIRSTATGLPVSGAQALSPGFWAGQLARPVLFWAALDGLLTDGDHTLVEAGPGRSLSMLARRHAAVRSGRGTVVAPLPASAEGTLAAWKAAMEELDAQVGEGALGEGALGEGALGEGALGEGVRRGSVEGV</sequence>
<dbReference type="PANTHER" id="PTHR43775">
    <property type="entry name" value="FATTY ACID SYNTHASE"/>
    <property type="match status" value="1"/>
</dbReference>
<dbReference type="SUPFAM" id="SSF55048">
    <property type="entry name" value="Probable ACP-binding domain of malonyl-CoA ACP transacylase"/>
    <property type="match status" value="1"/>
</dbReference>
<dbReference type="Proteomes" id="UP000646523">
    <property type="component" value="Unassembled WGS sequence"/>
</dbReference>
<dbReference type="RefSeq" id="WP_189129197.1">
    <property type="nucleotide sequence ID" value="NZ_BMNH01000054.1"/>
</dbReference>
<feature type="domain" description="Malonyl-CoA:ACP transacylase (MAT)" evidence="3">
    <location>
        <begin position="11"/>
        <end position="309"/>
    </location>
</feature>
<keyword evidence="1" id="KW-0596">Phosphopantetheine</keyword>
<accession>A0A918DV81</accession>
<evidence type="ECO:0000256" key="2">
    <source>
        <dbReference type="ARBA" id="ARBA00022553"/>
    </source>
</evidence>
<dbReference type="GO" id="GO:0004312">
    <property type="term" value="F:fatty acid synthase activity"/>
    <property type="evidence" value="ECO:0007669"/>
    <property type="project" value="TreeGrafter"/>
</dbReference>
<dbReference type="Pfam" id="PF00698">
    <property type="entry name" value="Acyl_transf_1"/>
    <property type="match status" value="1"/>
</dbReference>
<dbReference type="InterPro" id="IPR016036">
    <property type="entry name" value="Malonyl_transacylase_ACP-bd"/>
</dbReference>
<evidence type="ECO:0000256" key="1">
    <source>
        <dbReference type="ARBA" id="ARBA00022450"/>
    </source>
</evidence>
<dbReference type="Gene3D" id="3.30.70.250">
    <property type="entry name" value="Malonyl-CoA ACP transacylase, ACP-binding"/>
    <property type="match status" value="1"/>
</dbReference>